<proteinExistence type="predicted"/>
<gene>
    <name evidence="1" type="ORF">MBAV_003359</name>
</gene>
<evidence type="ECO:0000313" key="2">
    <source>
        <dbReference type="Proteomes" id="UP000033423"/>
    </source>
</evidence>
<name>A0A0F3GRQ0_9BACT</name>
<reference evidence="1 2" key="1">
    <citation type="submission" date="2015-02" db="EMBL/GenBank/DDBJ databases">
        <title>Single-cell genomics of uncultivated deep-branching MTB reveals a conserved set of magnetosome genes.</title>
        <authorList>
            <person name="Kolinko S."/>
            <person name="Richter M."/>
            <person name="Glockner F.O."/>
            <person name="Brachmann A."/>
            <person name="Schuler D."/>
        </authorList>
    </citation>
    <scope>NUCLEOTIDE SEQUENCE [LARGE SCALE GENOMIC DNA]</scope>
    <source>
        <strain evidence="1">TM-1</strain>
    </source>
</reference>
<dbReference type="AlphaFoldDB" id="A0A0F3GRQ0"/>
<sequence>MMLAGDFDSLGSAGGERYAGNLAAKLPFKQIRFIGPNGLHFILYRDGAVNARGTKYLDKMKPLYDNAISKGLNVILTIDPSMAR</sequence>
<protein>
    <submittedName>
        <fullName evidence="1">Uncharacterized protein</fullName>
    </submittedName>
</protein>
<organism evidence="1 2">
    <name type="scientific">Candidatus Magnetobacterium bavaricum</name>
    <dbReference type="NCBI Taxonomy" id="29290"/>
    <lineage>
        <taxon>Bacteria</taxon>
        <taxon>Pseudomonadati</taxon>
        <taxon>Nitrospirota</taxon>
        <taxon>Thermodesulfovibrionia</taxon>
        <taxon>Thermodesulfovibrionales</taxon>
        <taxon>Candidatus Magnetobacteriaceae</taxon>
        <taxon>Candidatus Magnetobacterium</taxon>
    </lineage>
</organism>
<dbReference type="EMBL" id="LACI01001446">
    <property type="protein sequence ID" value="KJU84447.1"/>
    <property type="molecule type" value="Genomic_DNA"/>
</dbReference>
<keyword evidence="2" id="KW-1185">Reference proteome</keyword>
<accession>A0A0F3GRQ0</accession>
<feature type="non-terminal residue" evidence="1">
    <location>
        <position position="84"/>
    </location>
</feature>
<dbReference type="Proteomes" id="UP000033423">
    <property type="component" value="Unassembled WGS sequence"/>
</dbReference>
<comment type="caution">
    <text evidence="1">The sequence shown here is derived from an EMBL/GenBank/DDBJ whole genome shotgun (WGS) entry which is preliminary data.</text>
</comment>
<evidence type="ECO:0000313" key="1">
    <source>
        <dbReference type="EMBL" id="KJU84447.1"/>
    </source>
</evidence>